<dbReference type="AlphaFoldDB" id="A0A813AM87"/>
<proteinExistence type="predicted"/>
<dbReference type="InterPro" id="IPR027417">
    <property type="entry name" value="P-loop_NTPase"/>
</dbReference>
<dbReference type="SUPFAM" id="SSF52540">
    <property type="entry name" value="P-loop containing nucleoside triphosphate hydrolases"/>
    <property type="match status" value="1"/>
</dbReference>
<dbReference type="InterPro" id="IPR015947">
    <property type="entry name" value="PUA-like_sf"/>
</dbReference>
<evidence type="ECO:0000259" key="1">
    <source>
        <dbReference type="Pfam" id="PF04266"/>
    </source>
</evidence>
<gene>
    <name evidence="2" type="ORF">SNEC2469_LOCUS28110</name>
</gene>
<dbReference type="Gene3D" id="3.40.50.300">
    <property type="entry name" value="P-loop containing nucleotide triphosphate hydrolases"/>
    <property type="match status" value="1"/>
</dbReference>
<dbReference type="OrthoDB" id="112749at2759"/>
<dbReference type="SUPFAM" id="SSF88697">
    <property type="entry name" value="PUA domain-like"/>
    <property type="match status" value="1"/>
</dbReference>
<evidence type="ECO:0000313" key="3">
    <source>
        <dbReference type="Proteomes" id="UP000601435"/>
    </source>
</evidence>
<reference evidence="2" key="1">
    <citation type="submission" date="2021-02" db="EMBL/GenBank/DDBJ databases">
        <authorList>
            <person name="Dougan E. K."/>
            <person name="Rhodes N."/>
            <person name="Thang M."/>
            <person name="Chan C."/>
        </authorList>
    </citation>
    <scope>NUCLEOTIDE SEQUENCE</scope>
</reference>
<dbReference type="InterPro" id="IPR007374">
    <property type="entry name" value="ASCH_domain"/>
</dbReference>
<comment type="caution">
    <text evidence="2">The sequence shown here is derived from an EMBL/GenBank/DDBJ whole genome shotgun (WGS) entry which is preliminary data.</text>
</comment>
<dbReference type="Gene3D" id="2.30.130.30">
    <property type="entry name" value="Hypothetical protein"/>
    <property type="match status" value="1"/>
</dbReference>
<sequence>MEATKCHQDVQIDGPGEENYAAYTAAYAPKFSDSFSSELLNDDVDANSIAASVLTRYKPCVPEMVLQLFGSILRQWQVSTYSSGKTTFQVPVPDTRTLPVQVRHYERSTWRSDSMTVLEFLRKTNKAGEIAGWVKAAWKKQQQEDGDSRTLVEFANDVPMDGEKIVGCAMVSRLNDKFFGQWLVLNVPFRTITELVPAVVKERVPSTDKYLGMCLACQAPAAQTMWRNPVLIDEDMKLEGHKAAYRREVLSRASKRHQLPIQARFETMIRNGEKTVEGRLNKGKAAEIMEGETILFGHTERIVLRISIHESFREMLRHVGFENSCPHCADVDEAVEVYHNFRNYEEDAARFGVLAFHLGAMPEQEQTSARPAWNTEQRRWLRLMNEDLDRALAVWHSSSEIQQDAARRVAFENNKIRALEGPPGTGKTSVAKAFVDHALEKGCNVLRAWNGHVPTVADVKRLLTTYPTTTFLTVTRKGSCTINALAAQGLFGRRVPLATIPGDIESNWRNYTADGKLKPFNVLEPLNLVIYEGMKIFFTRNVDKTRDYVNGMQATVESFDHATNAVYAVTATGHR</sequence>
<protein>
    <recommendedName>
        <fullName evidence="1">ASCH domain-containing protein</fullName>
    </recommendedName>
</protein>
<dbReference type="EMBL" id="CAJNJA010060389">
    <property type="protein sequence ID" value="CAE7870654.1"/>
    <property type="molecule type" value="Genomic_DNA"/>
</dbReference>
<feature type="non-terminal residue" evidence="2">
    <location>
        <position position="1"/>
    </location>
</feature>
<accession>A0A813AM87</accession>
<name>A0A813AM87_9DINO</name>
<dbReference type="Proteomes" id="UP000601435">
    <property type="component" value="Unassembled WGS sequence"/>
</dbReference>
<evidence type="ECO:0000313" key="2">
    <source>
        <dbReference type="EMBL" id="CAE7870654.1"/>
    </source>
</evidence>
<keyword evidence="3" id="KW-1185">Reference proteome</keyword>
<feature type="domain" description="ASCH" evidence="1">
    <location>
        <begin position="261"/>
        <end position="354"/>
    </location>
</feature>
<dbReference type="Pfam" id="PF04266">
    <property type="entry name" value="ASCH"/>
    <property type="match status" value="1"/>
</dbReference>
<organism evidence="2 3">
    <name type="scientific">Symbiodinium necroappetens</name>
    <dbReference type="NCBI Taxonomy" id="1628268"/>
    <lineage>
        <taxon>Eukaryota</taxon>
        <taxon>Sar</taxon>
        <taxon>Alveolata</taxon>
        <taxon>Dinophyceae</taxon>
        <taxon>Suessiales</taxon>
        <taxon>Symbiodiniaceae</taxon>
        <taxon>Symbiodinium</taxon>
    </lineage>
</organism>